<keyword evidence="1" id="KW-1133">Transmembrane helix</keyword>
<comment type="caution">
    <text evidence="2">The sequence shown here is derived from an EMBL/GenBank/DDBJ whole genome shotgun (WGS) entry which is preliminary data.</text>
</comment>
<feature type="transmembrane region" description="Helical" evidence="1">
    <location>
        <begin position="20"/>
        <end position="41"/>
    </location>
</feature>
<dbReference type="AlphaFoldDB" id="A0A8T3UQ71"/>
<sequence length="135" mass="14611">MKLIIRKRETEKRGVNRWMLFSVIFFAAVIIAVFAAVHLLAVQNQASSAAALNSACVAYGNSLTQEFQKNSSLIQSLNVSGLNDTVGDSFYCFYSYSCASAKPQVASSLNCMCNILQSNRVVLSGACIKQILSNG</sequence>
<reference evidence="2 3" key="1">
    <citation type="submission" date="2020-09" db="EMBL/GenBank/DDBJ databases">
        <title>Genomic characterization of a novel Parvarchaeota family in acid mine drainage sediments.</title>
        <authorList>
            <person name="Luo Z.-H."/>
        </authorList>
    </citation>
    <scope>NUCLEOTIDE SEQUENCE [LARGE SCALE GENOMIC DNA]</scope>
    <source>
        <strain evidence="2">TL1-5_bins.178</strain>
    </source>
</reference>
<keyword evidence="1" id="KW-0812">Transmembrane</keyword>
<organism evidence="2 3">
    <name type="scientific">Candidatus Acidifodinimicrobium mancum</name>
    <dbReference type="NCBI Taxonomy" id="2898728"/>
    <lineage>
        <taxon>Archaea</taxon>
        <taxon>Candidatus Parvarchaeota</taxon>
        <taxon>Candidatus Acidifodinimicrobiaceae</taxon>
        <taxon>Candidatus Acidifodinimicrobium</taxon>
    </lineage>
</organism>
<protein>
    <submittedName>
        <fullName evidence="2">Uncharacterized protein</fullName>
    </submittedName>
</protein>
<accession>A0A8T3UQ71</accession>
<evidence type="ECO:0000256" key="1">
    <source>
        <dbReference type="SAM" id="Phobius"/>
    </source>
</evidence>
<dbReference type="EMBL" id="JADFAQ010000018">
    <property type="protein sequence ID" value="MBE5728022.1"/>
    <property type="molecule type" value="Genomic_DNA"/>
</dbReference>
<gene>
    <name evidence="2" type="ORF">IHE50_01225</name>
</gene>
<keyword evidence="1" id="KW-0472">Membrane</keyword>
<dbReference type="Proteomes" id="UP000763484">
    <property type="component" value="Unassembled WGS sequence"/>
</dbReference>
<proteinExistence type="predicted"/>
<evidence type="ECO:0000313" key="2">
    <source>
        <dbReference type="EMBL" id="MBE5728022.1"/>
    </source>
</evidence>
<evidence type="ECO:0000313" key="3">
    <source>
        <dbReference type="Proteomes" id="UP000763484"/>
    </source>
</evidence>
<name>A0A8T3UQ71_9ARCH</name>